<evidence type="ECO:0000313" key="3">
    <source>
        <dbReference type="Proteomes" id="UP000182466"/>
    </source>
</evidence>
<dbReference type="RefSeq" id="WP_027261120.1">
    <property type="nucleotide sequence ID" value="NZ_FPAW01000040.1"/>
</dbReference>
<dbReference type="PANTHER" id="PTHR38602:SF1">
    <property type="entry name" value="INNER MEMBRANE PROTEIN"/>
    <property type="match status" value="1"/>
</dbReference>
<evidence type="ECO:0008006" key="4">
    <source>
        <dbReference type="Google" id="ProtNLM"/>
    </source>
</evidence>
<evidence type="ECO:0000313" key="2">
    <source>
        <dbReference type="EMBL" id="SFU17618.1"/>
    </source>
</evidence>
<dbReference type="Proteomes" id="UP000182466">
    <property type="component" value="Unassembled WGS sequence"/>
</dbReference>
<dbReference type="EMBL" id="FPAW01000040">
    <property type="protein sequence ID" value="SFU17618.1"/>
    <property type="molecule type" value="Genomic_DNA"/>
</dbReference>
<dbReference type="eggNOG" id="COG3242">
    <property type="taxonomic scope" value="Bacteria"/>
</dbReference>
<dbReference type="Pfam" id="PF09838">
    <property type="entry name" value="DUF2065"/>
    <property type="match status" value="1"/>
</dbReference>
<keyword evidence="1" id="KW-1133">Transmembrane helix</keyword>
<keyword evidence="1" id="KW-0812">Transmembrane</keyword>
<gene>
    <name evidence="2" type="ORF">SAMN05216236_14030</name>
</gene>
<accession>A0A1I7E109</accession>
<proteinExistence type="predicted"/>
<reference evidence="2 3" key="1">
    <citation type="submission" date="2016-10" db="EMBL/GenBank/DDBJ databases">
        <authorList>
            <person name="de Groot N.N."/>
        </authorList>
    </citation>
    <scope>NUCLEOTIDE SEQUENCE [LARGE SCALE GENOMIC DNA]</scope>
    <source>
        <strain evidence="2 3">CGMCC 1.10959</strain>
    </source>
</reference>
<evidence type="ECO:0000256" key="1">
    <source>
        <dbReference type="SAM" id="Phobius"/>
    </source>
</evidence>
<dbReference type="OrthoDB" id="9815199at2"/>
<feature type="transmembrane region" description="Helical" evidence="1">
    <location>
        <begin position="44"/>
        <end position="63"/>
    </location>
</feature>
<keyword evidence="1" id="KW-0472">Membrane</keyword>
<name>A0A1I7E109_9RHOB</name>
<protein>
    <recommendedName>
        <fullName evidence="4">DUF2065 domain-containing protein</fullName>
    </recommendedName>
</protein>
<dbReference type="PANTHER" id="PTHR38602">
    <property type="entry name" value="INNER MEMBRANE PROTEIN-RELATED"/>
    <property type="match status" value="1"/>
</dbReference>
<keyword evidence="3" id="KW-1185">Reference proteome</keyword>
<dbReference type="AlphaFoldDB" id="A0A1I7E109"/>
<dbReference type="STRING" id="999627.SAMN05216236_14030"/>
<dbReference type="InterPro" id="IPR019201">
    <property type="entry name" value="DUF2065"/>
</dbReference>
<organism evidence="2 3">
    <name type="scientific">Sedimentitalea nanhaiensis</name>
    <dbReference type="NCBI Taxonomy" id="999627"/>
    <lineage>
        <taxon>Bacteria</taxon>
        <taxon>Pseudomonadati</taxon>
        <taxon>Pseudomonadota</taxon>
        <taxon>Alphaproteobacteria</taxon>
        <taxon>Rhodobacterales</taxon>
        <taxon>Paracoccaceae</taxon>
        <taxon>Sedimentitalea</taxon>
    </lineage>
</organism>
<sequence>MGVIFLAFGLVLIVEGLAWLLAPSLVEQLLEMLRMLPEAARRQIGGLAVVSGLILLWIADWLGAL</sequence>